<dbReference type="PANTHER" id="PTHR45527:SF1">
    <property type="entry name" value="FATTY ACID SYNTHASE"/>
    <property type="match status" value="1"/>
</dbReference>
<dbReference type="GO" id="GO:0031177">
    <property type="term" value="F:phosphopantetheine binding"/>
    <property type="evidence" value="ECO:0007669"/>
    <property type="project" value="InterPro"/>
</dbReference>
<dbReference type="InterPro" id="IPR023213">
    <property type="entry name" value="CAT-like_dom_sf"/>
</dbReference>
<dbReference type="SUPFAM" id="SSF52777">
    <property type="entry name" value="CoA-dependent acyltransferases"/>
    <property type="match status" value="2"/>
</dbReference>
<evidence type="ECO:0000313" key="5">
    <source>
        <dbReference type="EMBL" id="ONF74349.1"/>
    </source>
</evidence>
<dbReference type="InterPro" id="IPR036736">
    <property type="entry name" value="ACP-like_sf"/>
</dbReference>
<evidence type="ECO:0000256" key="3">
    <source>
        <dbReference type="ARBA" id="ARBA00022553"/>
    </source>
</evidence>
<dbReference type="SMART" id="SM00823">
    <property type="entry name" value="PKS_PP"/>
    <property type="match status" value="2"/>
</dbReference>
<dbReference type="OrthoDB" id="2085352at2"/>
<dbReference type="InterPro" id="IPR006162">
    <property type="entry name" value="Ppantetheine_attach_site"/>
</dbReference>
<reference evidence="5 6" key="1">
    <citation type="submission" date="2016-12" db="EMBL/GenBank/DDBJ databases">
        <title>Amycolatopsis keratiniphila subsp. keratiniphila genome sequencing and assembly.</title>
        <authorList>
            <person name="Mayilraj S."/>
            <person name="Kaur N."/>
        </authorList>
    </citation>
    <scope>NUCLEOTIDE SEQUENCE [LARGE SCALE GENOMIC DNA]</scope>
    <source>
        <strain evidence="5 6">DSM 44409</strain>
    </source>
</reference>
<dbReference type="GO" id="GO:0043041">
    <property type="term" value="P:amino acid activation for nonribosomal peptide biosynthetic process"/>
    <property type="evidence" value="ECO:0007669"/>
    <property type="project" value="TreeGrafter"/>
</dbReference>
<dbReference type="GO" id="GO:0072330">
    <property type="term" value="P:monocarboxylic acid biosynthetic process"/>
    <property type="evidence" value="ECO:0007669"/>
    <property type="project" value="UniProtKB-ARBA"/>
</dbReference>
<name>A0A1W2M3T4_9PSEU</name>
<dbReference type="GO" id="GO:0044550">
    <property type="term" value="P:secondary metabolite biosynthetic process"/>
    <property type="evidence" value="ECO:0007669"/>
    <property type="project" value="TreeGrafter"/>
</dbReference>
<comment type="caution">
    <text evidence="5">The sequence shown here is derived from an EMBL/GenBank/DDBJ whole genome shotgun (WGS) entry which is preliminary data.</text>
</comment>
<comment type="cofactor">
    <cofactor evidence="1">
        <name>pantetheine 4'-phosphate</name>
        <dbReference type="ChEBI" id="CHEBI:47942"/>
    </cofactor>
</comment>
<evidence type="ECO:0000313" key="6">
    <source>
        <dbReference type="Proteomes" id="UP000076660"/>
    </source>
</evidence>
<feature type="domain" description="Carrier" evidence="4">
    <location>
        <begin position="576"/>
        <end position="651"/>
    </location>
</feature>
<dbReference type="GO" id="GO:0003824">
    <property type="term" value="F:catalytic activity"/>
    <property type="evidence" value="ECO:0007669"/>
    <property type="project" value="InterPro"/>
</dbReference>
<dbReference type="PROSITE" id="PS00012">
    <property type="entry name" value="PHOSPHOPANTETHEINE"/>
    <property type="match status" value="2"/>
</dbReference>
<dbReference type="Gene3D" id="3.30.559.30">
    <property type="entry name" value="Nonribosomal peptide synthetase, condensation domain"/>
    <property type="match status" value="1"/>
</dbReference>
<dbReference type="Proteomes" id="UP000076660">
    <property type="component" value="Unassembled WGS sequence"/>
</dbReference>
<evidence type="ECO:0000259" key="4">
    <source>
        <dbReference type="PROSITE" id="PS50075"/>
    </source>
</evidence>
<gene>
    <name evidence="5" type="ORF">AVR91_0203365</name>
</gene>
<dbReference type="RefSeq" id="WP_063271280.1">
    <property type="nucleotide sequence ID" value="NZ_LQMT02000005.1"/>
</dbReference>
<dbReference type="Pfam" id="PF00668">
    <property type="entry name" value="Condensation"/>
    <property type="match status" value="1"/>
</dbReference>
<dbReference type="GO" id="GO:0005737">
    <property type="term" value="C:cytoplasm"/>
    <property type="evidence" value="ECO:0007669"/>
    <property type="project" value="TreeGrafter"/>
</dbReference>
<accession>A0A1W2M3T4</accession>
<dbReference type="Pfam" id="PF00550">
    <property type="entry name" value="PP-binding"/>
    <property type="match status" value="2"/>
</dbReference>
<feature type="domain" description="Carrier" evidence="4">
    <location>
        <begin position="2"/>
        <end position="79"/>
    </location>
</feature>
<sequence length="655" mass="70954">MTTTLDHREPLAEIWGELLGLDPAEVPHDAGFLTLGGDSVLAVRMSAQVRKQLGVVLALSDIRVEITLSELAELIARRATGGGRALPVEVAKRADPDEPFPLLPLQQGYFVGQQDGWELSYPSAHHYVDIGLSEVDPDDAPEALQDALRRLVVHQPTLRARVLPDGRQRILPADDPATVPGLVVNDLRGVPADDVARSLASLRHEMSTNGPNPGDGPGIDIRLTLLDDGNARLHCAVSLLIIDGWSSNVFYRDLFSLVADWNATLAPLEVDYGDYVTSVRRLPGTAAWEADRDWWFDRLSGFGQPPALPLRLDPAEARPDLMATTQQTLDAPTWAAVRAQCAAHGVTPSAAVFTAYACVLARAAGHRVMLLNSLQLNRLPLHQDVHRIIGAFASTMLIPVELDASASFTDLALACQRQFGDAAAHNLVSGVEVSRELGRHRGTHRPVAPVVFQSTLGMDAAMGQRLPGDAGPLGVIDMHDHHQQLRTPQVALEVRLFELDDTMTAVFSYVEEIFEPGLITGMFAELLDHVRTLAEPGAWDSPVPLPGREHPDPAPDTLVLGRYTRSDTAEAEESGPPRDDVERRIAALWQEILDVAEVDRAGNFFTMGGDSLLAVRALARVARETGTAVSVRDFLASPTLASVAARIRAARPHST</sequence>
<dbReference type="InterPro" id="IPR009081">
    <property type="entry name" value="PP-bd_ACP"/>
</dbReference>
<proteinExistence type="predicted"/>
<keyword evidence="3" id="KW-0597">Phosphoprotein</keyword>
<evidence type="ECO:0000256" key="2">
    <source>
        <dbReference type="ARBA" id="ARBA00022450"/>
    </source>
</evidence>
<protein>
    <submittedName>
        <fullName evidence="5">Condensation protein</fullName>
    </submittedName>
</protein>
<dbReference type="InterPro" id="IPR001242">
    <property type="entry name" value="Condensation_dom"/>
</dbReference>
<dbReference type="SUPFAM" id="SSF47336">
    <property type="entry name" value="ACP-like"/>
    <property type="match status" value="2"/>
</dbReference>
<dbReference type="PANTHER" id="PTHR45527">
    <property type="entry name" value="NONRIBOSOMAL PEPTIDE SYNTHETASE"/>
    <property type="match status" value="1"/>
</dbReference>
<dbReference type="GO" id="GO:0008610">
    <property type="term" value="P:lipid biosynthetic process"/>
    <property type="evidence" value="ECO:0007669"/>
    <property type="project" value="UniProtKB-ARBA"/>
</dbReference>
<dbReference type="InterPro" id="IPR020806">
    <property type="entry name" value="PKS_PP-bd"/>
</dbReference>
<dbReference type="PROSITE" id="PS50075">
    <property type="entry name" value="CARRIER"/>
    <property type="match status" value="2"/>
</dbReference>
<dbReference type="AlphaFoldDB" id="A0A1W2M3T4"/>
<dbReference type="Gene3D" id="3.30.559.10">
    <property type="entry name" value="Chloramphenicol acetyltransferase-like domain"/>
    <property type="match status" value="1"/>
</dbReference>
<dbReference type="Gene3D" id="1.10.1200.10">
    <property type="entry name" value="ACP-like"/>
    <property type="match status" value="2"/>
</dbReference>
<keyword evidence="2" id="KW-0596">Phosphopantetheine</keyword>
<evidence type="ECO:0000256" key="1">
    <source>
        <dbReference type="ARBA" id="ARBA00001957"/>
    </source>
</evidence>
<organism evidence="5 6">
    <name type="scientific">Amycolatopsis keratiniphila subsp. keratiniphila</name>
    <dbReference type="NCBI Taxonomy" id="227715"/>
    <lineage>
        <taxon>Bacteria</taxon>
        <taxon>Bacillati</taxon>
        <taxon>Actinomycetota</taxon>
        <taxon>Actinomycetes</taxon>
        <taxon>Pseudonocardiales</taxon>
        <taxon>Pseudonocardiaceae</taxon>
        <taxon>Amycolatopsis</taxon>
        <taxon>Amycolatopsis japonica group</taxon>
    </lineage>
</organism>
<dbReference type="EMBL" id="LQMT02000005">
    <property type="protein sequence ID" value="ONF74349.1"/>
    <property type="molecule type" value="Genomic_DNA"/>
</dbReference>
<dbReference type="FunFam" id="1.10.1200.10:FF:000016">
    <property type="entry name" value="Non-ribosomal peptide synthase"/>
    <property type="match status" value="1"/>
</dbReference>